<dbReference type="InterPro" id="IPR001841">
    <property type="entry name" value="Znf_RING"/>
</dbReference>
<dbReference type="PANTHER" id="PTHR15439">
    <property type="entry name" value="RETINOBLASTOMA-BINDING PROTEIN 6"/>
    <property type="match status" value="1"/>
</dbReference>
<proteinExistence type="evidence at transcript level"/>
<evidence type="ECO:0000256" key="6">
    <source>
        <dbReference type="PROSITE-ProRule" id="PRU00047"/>
    </source>
</evidence>
<organism evidence="13">
    <name type="scientific">Apis cerana</name>
    <name type="common">Indian honeybee</name>
    <dbReference type="NCBI Taxonomy" id="7461"/>
    <lineage>
        <taxon>Eukaryota</taxon>
        <taxon>Metazoa</taxon>
        <taxon>Ecdysozoa</taxon>
        <taxon>Arthropoda</taxon>
        <taxon>Hexapoda</taxon>
        <taxon>Insecta</taxon>
        <taxon>Pterygota</taxon>
        <taxon>Neoptera</taxon>
        <taxon>Endopterygota</taxon>
        <taxon>Hymenoptera</taxon>
        <taxon>Apocrita</taxon>
        <taxon>Aculeata</taxon>
        <taxon>Apoidea</taxon>
        <taxon>Anthophila</taxon>
        <taxon>Apidae</taxon>
        <taxon>Apis</taxon>
    </lineage>
</organism>
<name>V9ID94_APICE</name>
<protein>
    <submittedName>
        <fullName evidence="13">Retinoblastoma-binding protein 6</fullName>
    </submittedName>
</protein>
<feature type="compositionally biased region" description="Low complexity" evidence="7">
    <location>
        <begin position="627"/>
        <end position="644"/>
    </location>
</feature>
<dbReference type="InterPro" id="IPR001878">
    <property type="entry name" value="Znf_CCHC"/>
</dbReference>
<dbReference type="Pfam" id="PF00098">
    <property type="entry name" value="zf-CCHC"/>
    <property type="match status" value="1"/>
</dbReference>
<dbReference type="EMBL" id="JR039274">
    <property type="protein sequence ID" value="AEY58612.1"/>
    <property type="molecule type" value="mRNA"/>
</dbReference>
<dbReference type="Pfam" id="PF08783">
    <property type="entry name" value="DWNN"/>
    <property type="match status" value="1"/>
</dbReference>
<dbReference type="InterPro" id="IPR013083">
    <property type="entry name" value="Znf_RING/FYVE/PHD"/>
</dbReference>
<keyword evidence="5" id="KW-0539">Nucleus</keyword>
<accession>V9ID94</accession>
<feature type="region of interest" description="Disordered" evidence="7">
    <location>
        <begin position="385"/>
        <end position="657"/>
    </location>
</feature>
<feature type="domain" description="CCHC-type" evidence="9">
    <location>
        <begin position="152"/>
        <end position="167"/>
    </location>
</feature>
<evidence type="ECO:0000256" key="3">
    <source>
        <dbReference type="ARBA" id="ARBA00022771"/>
    </source>
</evidence>
<dbReference type="AlphaFoldDB" id="V9ID94"/>
<evidence type="ECO:0000256" key="2">
    <source>
        <dbReference type="ARBA" id="ARBA00022723"/>
    </source>
</evidence>
<feature type="domain" description="DWNN" evidence="10">
    <location>
        <begin position="3"/>
        <end position="76"/>
    </location>
</feature>
<dbReference type="GO" id="GO:0016567">
    <property type="term" value="P:protein ubiquitination"/>
    <property type="evidence" value="ECO:0007669"/>
    <property type="project" value="InterPro"/>
</dbReference>
<evidence type="ECO:0000256" key="5">
    <source>
        <dbReference type="ARBA" id="ARBA00023242"/>
    </source>
</evidence>
<feature type="compositionally biased region" description="Polar residues" evidence="7">
    <location>
        <begin position="321"/>
        <end position="371"/>
    </location>
</feature>
<dbReference type="SUPFAM" id="SSF57756">
    <property type="entry name" value="Retrovirus zinc finger-like domains"/>
    <property type="match status" value="1"/>
</dbReference>
<evidence type="ECO:0000259" key="8">
    <source>
        <dbReference type="PROSITE" id="PS50089"/>
    </source>
</evidence>
<dbReference type="GO" id="GO:0006397">
    <property type="term" value="P:mRNA processing"/>
    <property type="evidence" value="ECO:0007669"/>
    <property type="project" value="InterPro"/>
</dbReference>
<dbReference type="KEGG" id="acer:108002393"/>
<dbReference type="InterPro" id="IPR003613">
    <property type="entry name" value="Ubox_domain"/>
</dbReference>
<dbReference type="InterPro" id="IPR036875">
    <property type="entry name" value="Znf_CCHC_sf"/>
</dbReference>
<dbReference type="SMART" id="SM01180">
    <property type="entry name" value="DWNN"/>
    <property type="match status" value="1"/>
</dbReference>
<dbReference type="SUPFAM" id="SSF57850">
    <property type="entry name" value="RING/U-box"/>
    <property type="match status" value="1"/>
</dbReference>
<dbReference type="PANTHER" id="PTHR15439:SF0">
    <property type="entry name" value="CELL DIVISION CYCLE AND APOPTOSIS REGULATOR PROTEIN 1-RELATED"/>
    <property type="match status" value="1"/>
</dbReference>
<dbReference type="EMBL" id="JR039273">
    <property type="protein sequence ID" value="AEY58611.1"/>
    <property type="molecule type" value="mRNA"/>
</dbReference>
<evidence type="ECO:0000313" key="12">
    <source>
        <dbReference type="EMBL" id="AEY58611.1"/>
    </source>
</evidence>
<feature type="region of interest" description="Disordered" evidence="7">
    <location>
        <begin position="316"/>
        <end position="371"/>
    </location>
</feature>
<dbReference type="PROSITE" id="PS51282">
    <property type="entry name" value="DWNN"/>
    <property type="match status" value="1"/>
</dbReference>
<dbReference type="InterPro" id="IPR033489">
    <property type="entry name" value="RBBP6"/>
</dbReference>
<evidence type="ECO:0000259" key="9">
    <source>
        <dbReference type="PROSITE" id="PS50158"/>
    </source>
</evidence>
<feature type="compositionally biased region" description="Polar residues" evidence="7">
    <location>
        <begin position="385"/>
        <end position="409"/>
    </location>
</feature>
<evidence type="ECO:0000259" key="10">
    <source>
        <dbReference type="PROSITE" id="PS51282"/>
    </source>
</evidence>
<evidence type="ECO:0000313" key="13">
    <source>
        <dbReference type="EMBL" id="AEY58612.1"/>
    </source>
</evidence>
<dbReference type="GO" id="GO:0003676">
    <property type="term" value="F:nucleic acid binding"/>
    <property type="evidence" value="ECO:0007669"/>
    <property type="project" value="InterPro"/>
</dbReference>
<comment type="subcellular location">
    <subcellularLocation>
        <location evidence="1">Nucleus</location>
    </subcellularLocation>
</comment>
<dbReference type="PROSITE" id="PS50089">
    <property type="entry name" value="ZF_RING_2"/>
    <property type="match status" value="1"/>
</dbReference>
<dbReference type="GO" id="GO:0005634">
    <property type="term" value="C:nucleus"/>
    <property type="evidence" value="ECO:0007669"/>
    <property type="project" value="UniProtKB-SubCell"/>
</dbReference>
<dbReference type="Pfam" id="PF13923">
    <property type="entry name" value="zf-C3HC4_2"/>
    <property type="match status" value="1"/>
</dbReference>
<feature type="compositionally biased region" description="Basic residues" evidence="7">
    <location>
        <begin position="493"/>
        <end position="504"/>
    </location>
</feature>
<dbReference type="GO" id="GO:0061630">
    <property type="term" value="F:ubiquitin protein ligase activity"/>
    <property type="evidence" value="ECO:0007669"/>
    <property type="project" value="InterPro"/>
</dbReference>
<evidence type="ECO:0000259" key="11">
    <source>
        <dbReference type="PROSITE" id="PS51698"/>
    </source>
</evidence>
<feature type="compositionally biased region" description="Basic and acidic residues" evidence="7">
    <location>
        <begin position="546"/>
        <end position="566"/>
    </location>
</feature>
<keyword evidence="3 6" id="KW-0863">Zinc-finger</keyword>
<dbReference type="CDD" id="cd16620">
    <property type="entry name" value="vRING-HC-C4C4_RBBP6"/>
    <property type="match status" value="1"/>
</dbReference>
<dbReference type="Gene3D" id="3.30.40.10">
    <property type="entry name" value="Zinc/RING finger domain, C3HC4 (zinc finger)"/>
    <property type="match status" value="1"/>
</dbReference>
<dbReference type="PROSITE" id="PS51698">
    <property type="entry name" value="U_BOX"/>
    <property type="match status" value="1"/>
</dbReference>
<dbReference type="Gene3D" id="3.10.20.90">
    <property type="entry name" value="Phosphatidylinositol 3-kinase Catalytic Subunit, Chain A, domain 1"/>
    <property type="match status" value="1"/>
</dbReference>
<evidence type="ECO:0000256" key="4">
    <source>
        <dbReference type="ARBA" id="ARBA00022833"/>
    </source>
</evidence>
<keyword evidence="4" id="KW-0862">Zinc</keyword>
<feature type="compositionally biased region" description="Pro residues" evidence="7">
    <location>
        <begin position="593"/>
        <end position="608"/>
    </location>
</feature>
<feature type="domain" description="U-box" evidence="11">
    <location>
        <begin position="239"/>
        <end position="316"/>
    </location>
</feature>
<feature type="compositionally biased region" description="Basic and acidic residues" evidence="7">
    <location>
        <begin position="437"/>
        <end position="489"/>
    </location>
</feature>
<evidence type="ECO:0000256" key="1">
    <source>
        <dbReference type="ARBA" id="ARBA00004123"/>
    </source>
</evidence>
<dbReference type="InterPro" id="IPR014891">
    <property type="entry name" value="DWNN_domain"/>
</dbReference>
<feature type="domain" description="RING-type" evidence="8">
    <location>
        <begin position="246"/>
        <end position="287"/>
    </location>
</feature>
<dbReference type="SMART" id="SM00184">
    <property type="entry name" value="RING"/>
    <property type="match status" value="1"/>
</dbReference>
<sequence>MSVHYKFKSTLDYDTVSFDGLHISVADLKKAIFHQKRIGKNTDFDLQITNAQTKEDYTDDNALIAKNTSLIVARVPLTIQQKRSWDRNEAPSFSNLKDESNLGRAVDLTRLDGSEEDKIRAMMTQSTQDYDPSNYMKIRGANQTGDVPANYRCYKCHQPGHWIKNCPLGTNQEPIEIKKSTGIPRSFMVPVEGPRVPGAMMTPTGQYAVPAIDHQAYKEGKKERPPFSQDPEPAIEKPEIPEDLLCNICKDLLTDAVMIPCCGNSFCDECIRTFLLESEEHECPDCNEKDVSPETLIPNRFLRNAVMNFKNETGYAKRQTYRQSSQTNRQSTVQLEQQKTDQATSQISNQNKSVHPSNSTNVSSQEYTESQTANFDSIQQQFPTRTVQPQTTLPETTSESDLQSDSVTKLTTDEETEVPPPPGTEPLLPIPAIGSSPERERERSDPPSREKKERENEYLGERQSRERRRSFSRDGYRDRSGERGRRIENLRPVNRRRSLSPRHSQHSDYNSQGAPLQHLMNPPPSKNYQGLSSDDGHYPSNIHYDNAIRRSTEDRPGTPTVDEPHLHVSSSGNQPPLLPFPPGEDRIPQPSYNQPPPNVPPHNPPLLPDPYMNHRIPMYPHQQGSHYGPPRYERPPYQQQGYRPSQPPRNYNGPPKTKLGDYIILVIEDCNHHHQD</sequence>
<dbReference type="FunFam" id="3.10.20.90:FF:000070">
    <property type="entry name" value="E3 ubiquitin-protein ligase RBBP6 isoform X2"/>
    <property type="match status" value="1"/>
</dbReference>
<gene>
    <name evidence="12" type="ORF">ACCB01219.1</name>
    <name evidence="13" type="ORF">ACCB01219.2</name>
</gene>
<dbReference type="SMART" id="SM00343">
    <property type="entry name" value="ZnF_C2HC"/>
    <property type="match status" value="1"/>
</dbReference>
<dbReference type="Gene3D" id="4.10.60.10">
    <property type="entry name" value="Zinc finger, CCHC-type"/>
    <property type="match status" value="1"/>
</dbReference>
<reference evidence="13" key="1">
    <citation type="submission" date="2011-11" db="EMBL/GenBank/DDBJ databases">
        <title>Decoding the brain transcriptome of the Eastern honeybee (Apis cerana) based on pyrosequencing.</title>
        <authorList>
            <person name="Sun L."/>
            <person name="Zheng H."/>
            <person name="Wang Y."/>
            <person name="Xie X."/>
            <person name="Zhu Y."/>
            <person name="Gu W."/>
            <person name="Wang S."/>
        </authorList>
    </citation>
    <scope>NUCLEOTIDE SEQUENCE</scope>
    <source>
        <tissue evidence="13">Brain</tissue>
    </source>
</reference>
<dbReference type="PROSITE" id="PS50158">
    <property type="entry name" value="ZF_CCHC"/>
    <property type="match status" value="1"/>
</dbReference>
<evidence type="ECO:0000256" key="7">
    <source>
        <dbReference type="SAM" id="MobiDB-lite"/>
    </source>
</evidence>
<dbReference type="GO" id="GO:0006511">
    <property type="term" value="P:ubiquitin-dependent protein catabolic process"/>
    <property type="evidence" value="ECO:0007669"/>
    <property type="project" value="TreeGrafter"/>
</dbReference>
<keyword evidence="2" id="KW-0479">Metal-binding</keyword>
<dbReference type="GO" id="GO:0008270">
    <property type="term" value="F:zinc ion binding"/>
    <property type="evidence" value="ECO:0007669"/>
    <property type="project" value="UniProtKB-KW"/>
</dbReference>